<dbReference type="InterPro" id="IPR003124">
    <property type="entry name" value="WH2_dom"/>
</dbReference>
<feature type="compositionally biased region" description="Polar residues" evidence="19">
    <location>
        <begin position="479"/>
        <end position="497"/>
    </location>
</feature>
<evidence type="ECO:0000256" key="19">
    <source>
        <dbReference type="SAM" id="MobiDB-lite"/>
    </source>
</evidence>
<evidence type="ECO:0000256" key="2">
    <source>
        <dbReference type="ARBA" id="ARBA00004352"/>
    </source>
</evidence>
<dbReference type="FunFam" id="3.30.40.10:FF:000099">
    <property type="entry name" value="E3 ubiquitin-protein ligase RNF167"/>
    <property type="match status" value="1"/>
</dbReference>
<name>A0AA88J335_TACVA</name>
<keyword evidence="24" id="KW-1185">Reference proteome</keyword>
<evidence type="ECO:0000313" key="24">
    <source>
        <dbReference type="Proteomes" id="UP001187315"/>
    </source>
</evidence>
<dbReference type="InterPro" id="IPR051653">
    <property type="entry name" value="E3_ligase_sorting_rcpt"/>
</dbReference>
<dbReference type="InterPro" id="IPR046450">
    <property type="entry name" value="PA_dom_sf"/>
</dbReference>
<evidence type="ECO:0000256" key="11">
    <source>
        <dbReference type="ARBA" id="ARBA00022771"/>
    </source>
</evidence>
<feature type="region of interest" description="Disordered" evidence="19">
    <location>
        <begin position="321"/>
        <end position="367"/>
    </location>
</feature>
<dbReference type="SMART" id="SM00184">
    <property type="entry name" value="RING"/>
    <property type="match status" value="1"/>
</dbReference>
<dbReference type="SUPFAM" id="SSF52025">
    <property type="entry name" value="PA domain"/>
    <property type="match status" value="1"/>
</dbReference>
<dbReference type="PANTHER" id="PTHR47168:SF1">
    <property type="entry name" value="OS02G0798600 PROTEIN"/>
    <property type="match status" value="1"/>
</dbReference>
<dbReference type="EMBL" id="JAVHJS010000025">
    <property type="protein sequence ID" value="KAK2816094.1"/>
    <property type="molecule type" value="Genomic_DNA"/>
</dbReference>
<keyword evidence="8" id="KW-0479">Metal-binding</keyword>
<feature type="compositionally biased region" description="Acidic residues" evidence="19">
    <location>
        <begin position="350"/>
        <end position="367"/>
    </location>
</feature>
<dbReference type="CDD" id="cd16796">
    <property type="entry name" value="RING-H2_RNF13"/>
    <property type="match status" value="1"/>
</dbReference>
<reference evidence="23" key="1">
    <citation type="submission" date="2023-08" db="EMBL/GenBank/DDBJ databases">
        <title>Pelteobagrus vachellii genome.</title>
        <authorList>
            <person name="Liu H."/>
        </authorList>
    </citation>
    <scope>NUCLEOTIDE SEQUENCE</scope>
    <source>
        <strain evidence="23">PRFRI_2022a</strain>
        <tissue evidence="23">Muscle</tissue>
    </source>
</reference>
<keyword evidence="12" id="KW-0833">Ubl conjugation pathway</keyword>
<organism evidence="23 24">
    <name type="scientific">Tachysurus vachellii</name>
    <name type="common">Darkbarbel catfish</name>
    <name type="synonym">Pelteobagrus vachellii</name>
    <dbReference type="NCBI Taxonomy" id="175792"/>
    <lineage>
        <taxon>Eukaryota</taxon>
        <taxon>Metazoa</taxon>
        <taxon>Chordata</taxon>
        <taxon>Craniata</taxon>
        <taxon>Vertebrata</taxon>
        <taxon>Euteleostomi</taxon>
        <taxon>Actinopterygii</taxon>
        <taxon>Neopterygii</taxon>
        <taxon>Teleostei</taxon>
        <taxon>Ostariophysi</taxon>
        <taxon>Siluriformes</taxon>
        <taxon>Bagridae</taxon>
        <taxon>Tachysurus</taxon>
    </lineage>
</organism>
<feature type="transmembrane region" description="Helical" evidence="20">
    <location>
        <begin position="213"/>
        <end position="240"/>
    </location>
</feature>
<evidence type="ECO:0000256" key="4">
    <source>
        <dbReference type="ARBA" id="ARBA00004906"/>
    </source>
</evidence>
<feature type="compositionally biased region" description="Pro residues" evidence="19">
    <location>
        <begin position="565"/>
        <end position="575"/>
    </location>
</feature>
<evidence type="ECO:0000259" key="21">
    <source>
        <dbReference type="PROSITE" id="PS50089"/>
    </source>
</evidence>
<dbReference type="Pfam" id="PF02205">
    <property type="entry name" value="WH2"/>
    <property type="match status" value="1"/>
</dbReference>
<dbReference type="GO" id="GO:0008270">
    <property type="term" value="F:zinc ion binding"/>
    <property type="evidence" value="ECO:0007669"/>
    <property type="project" value="UniProtKB-KW"/>
</dbReference>
<dbReference type="AlphaFoldDB" id="A0AA88J335"/>
<evidence type="ECO:0000313" key="23">
    <source>
        <dbReference type="EMBL" id="KAK2816094.1"/>
    </source>
</evidence>
<evidence type="ECO:0000256" key="18">
    <source>
        <dbReference type="PROSITE-ProRule" id="PRU00175"/>
    </source>
</evidence>
<evidence type="ECO:0000256" key="12">
    <source>
        <dbReference type="ARBA" id="ARBA00022786"/>
    </source>
</evidence>
<evidence type="ECO:0000256" key="13">
    <source>
        <dbReference type="ARBA" id="ARBA00022833"/>
    </source>
</evidence>
<dbReference type="InterPro" id="IPR001841">
    <property type="entry name" value="Znf_RING"/>
</dbReference>
<evidence type="ECO:0000256" key="16">
    <source>
        <dbReference type="ARBA" id="ARBA00023180"/>
    </source>
</evidence>
<dbReference type="GO" id="GO:0061630">
    <property type="term" value="F:ubiquitin protein ligase activity"/>
    <property type="evidence" value="ECO:0007669"/>
    <property type="project" value="UniProtKB-EC"/>
</dbReference>
<evidence type="ECO:0000256" key="17">
    <source>
        <dbReference type="ARBA" id="ARBA00023228"/>
    </source>
</evidence>
<dbReference type="SUPFAM" id="SSF57850">
    <property type="entry name" value="RING/U-box"/>
    <property type="match status" value="1"/>
</dbReference>
<keyword evidence="10" id="KW-0967">Endosome</keyword>
<dbReference type="InterPro" id="IPR013083">
    <property type="entry name" value="Znf_RING/FYVE/PHD"/>
</dbReference>
<dbReference type="GO" id="GO:0003779">
    <property type="term" value="F:actin binding"/>
    <property type="evidence" value="ECO:0007669"/>
    <property type="project" value="InterPro"/>
</dbReference>
<dbReference type="InterPro" id="IPR044744">
    <property type="entry name" value="ZNRF4/RNF13/RNF167_PA"/>
</dbReference>
<dbReference type="Gene3D" id="6.10.280.150">
    <property type="match status" value="2"/>
</dbReference>
<keyword evidence="13" id="KW-0862">Zinc</keyword>
<dbReference type="PANTHER" id="PTHR47168">
    <property type="entry name" value="RING ZINC FINGER DOMAIN SUPERFAMILY PROTEIN-RELATED"/>
    <property type="match status" value="1"/>
</dbReference>
<evidence type="ECO:0000256" key="9">
    <source>
        <dbReference type="ARBA" id="ARBA00022729"/>
    </source>
</evidence>
<keyword evidence="11 18" id="KW-0863">Zinc-finger</keyword>
<keyword evidence="14 20" id="KW-1133">Transmembrane helix</keyword>
<dbReference type="InterPro" id="IPR003137">
    <property type="entry name" value="PA_domain"/>
</dbReference>
<evidence type="ECO:0000256" key="1">
    <source>
        <dbReference type="ARBA" id="ARBA00000900"/>
    </source>
</evidence>
<keyword evidence="16" id="KW-0325">Glycoprotein</keyword>
<keyword evidence="7 20" id="KW-0812">Transmembrane</keyword>
<keyword evidence="6" id="KW-0808">Transferase</keyword>
<dbReference type="EC" id="2.3.2.27" evidence="5"/>
<dbReference type="SMART" id="SM00246">
    <property type="entry name" value="WH2"/>
    <property type="match status" value="1"/>
</dbReference>
<evidence type="ECO:0000256" key="6">
    <source>
        <dbReference type="ARBA" id="ARBA00022679"/>
    </source>
</evidence>
<dbReference type="GO" id="GO:0010008">
    <property type="term" value="C:endosome membrane"/>
    <property type="evidence" value="ECO:0007669"/>
    <property type="project" value="UniProtKB-SubCell"/>
</dbReference>
<feature type="domain" description="RING-type" evidence="21">
    <location>
        <begin position="273"/>
        <end position="315"/>
    </location>
</feature>
<evidence type="ECO:0000256" key="5">
    <source>
        <dbReference type="ARBA" id="ARBA00012483"/>
    </source>
</evidence>
<dbReference type="GO" id="GO:0005765">
    <property type="term" value="C:lysosomal membrane"/>
    <property type="evidence" value="ECO:0007669"/>
    <property type="project" value="UniProtKB-SubCell"/>
</dbReference>
<dbReference type="Gene3D" id="3.50.30.30">
    <property type="match status" value="1"/>
</dbReference>
<keyword evidence="9" id="KW-0732">Signal</keyword>
<feature type="compositionally biased region" description="Pro residues" evidence="19">
    <location>
        <begin position="584"/>
        <end position="597"/>
    </location>
</feature>
<dbReference type="CDD" id="cd22073">
    <property type="entry name" value="WH2_WAVE-3"/>
    <property type="match status" value="1"/>
</dbReference>
<protein>
    <recommendedName>
        <fullName evidence="5">RING-type E3 ubiquitin transferase</fullName>
        <ecNumber evidence="5">2.3.2.27</ecNumber>
    </recommendedName>
</protein>
<dbReference type="Proteomes" id="UP001187315">
    <property type="component" value="Unassembled WGS sequence"/>
</dbReference>
<dbReference type="Gene3D" id="3.30.40.10">
    <property type="entry name" value="Zinc/RING finger domain, C3HC4 (zinc finger)"/>
    <property type="match status" value="1"/>
</dbReference>
<comment type="caution">
    <text evidence="23">The sequence shown here is derived from an EMBL/GenBank/DDBJ whole genome shotgun (WGS) entry which is preliminary data.</text>
</comment>
<keyword evidence="15 20" id="KW-0472">Membrane</keyword>
<keyword evidence="17" id="KW-0458">Lysosome</keyword>
<feature type="domain" description="WH2" evidence="22">
    <location>
        <begin position="610"/>
        <end position="627"/>
    </location>
</feature>
<comment type="catalytic activity">
    <reaction evidence="1">
        <text>S-ubiquitinyl-[E2 ubiquitin-conjugating enzyme]-L-cysteine + [acceptor protein]-L-lysine = [E2 ubiquitin-conjugating enzyme]-L-cysteine + N(6)-ubiquitinyl-[acceptor protein]-L-lysine.</text>
        <dbReference type="EC" id="2.3.2.27"/>
    </reaction>
</comment>
<evidence type="ECO:0000256" key="8">
    <source>
        <dbReference type="ARBA" id="ARBA00022723"/>
    </source>
</evidence>
<dbReference type="Pfam" id="PF02225">
    <property type="entry name" value="PA"/>
    <property type="match status" value="1"/>
</dbReference>
<evidence type="ECO:0000256" key="7">
    <source>
        <dbReference type="ARBA" id="ARBA00022692"/>
    </source>
</evidence>
<dbReference type="PROSITE" id="PS50089">
    <property type="entry name" value="ZF_RING_2"/>
    <property type="match status" value="1"/>
</dbReference>
<comment type="subcellular location">
    <subcellularLocation>
        <location evidence="3">Endosome membrane</location>
        <topology evidence="3">Single-pass type I membrane protein</topology>
    </subcellularLocation>
    <subcellularLocation>
        <location evidence="2">Lysosome membrane</location>
        <topology evidence="2">Single-pass type I membrane protein</topology>
    </subcellularLocation>
</comment>
<dbReference type="PROSITE" id="PS51082">
    <property type="entry name" value="WH2"/>
    <property type="match status" value="1"/>
</dbReference>
<evidence type="ECO:0000256" key="14">
    <source>
        <dbReference type="ARBA" id="ARBA00022989"/>
    </source>
</evidence>
<evidence type="ECO:0000259" key="22">
    <source>
        <dbReference type="PROSITE" id="PS51082"/>
    </source>
</evidence>
<dbReference type="InterPro" id="IPR011016">
    <property type="entry name" value="Znf_RING-CH"/>
</dbReference>
<evidence type="ECO:0000256" key="3">
    <source>
        <dbReference type="ARBA" id="ARBA00004530"/>
    </source>
</evidence>
<feature type="region of interest" description="Disordered" evidence="19">
    <location>
        <begin position="565"/>
        <end position="605"/>
    </location>
</feature>
<evidence type="ECO:0000256" key="15">
    <source>
        <dbReference type="ARBA" id="ARBA00023136"/>
    </source>
</evidence>
<evidence type="ECO:0000256" key="10">
    <source>
        <dbReference type="ARBA" id="ARBA00022753"/>
    </source>
</evidence>
<gene>
    <name evidence="23" type="ORF">Q7C36_022365</name>
</gene>
<dbReference type="Pfam" id="PF13639">
    <property type="entry name" value="zf-RING_2"/>
    <property type="match status" value="1"/>
</dbReference>
<dbReference type="SMART" id="SM00744">
    <property type="entry name" value="RINGv"/>
    <property type="match status" value="1"/>
</dbReference>
<sequence length="720" mass="80453">MSDSRMQSKHYTAVEGPAVAGGRAGDATLQCIRMVCVWCVEGRLRTLTFALCSMLTFSPGHAYIYIHLNNMSSLLLEDWPALFGSPLPPGGLMGVLVESRPVNACAPIDPPPVLPTSSDPNSTVGFIVLIRRYDCNFDMKVLHAQQAGYSAAIVHNVYSDALLSMNYSNETIADEIEIPSVFTSYYASKILRSSMSPDQRVYVYLKPDFSFPITFYLIPFTGIVGLIIIVMVVILVVRCVHYRKRLRKNRLTKEQLKKIPIHKFTKGDEYDVCAICLDEYEEGEKLRVLPCSHAYHSKCVDPWLTQTKKTCPVCKQRVTRTNPEYSDSSDSEEEAVPHTGYDGYYSPMEGSEEDMEETEDEDDEDDDTAQLIGRGAVRDVNMWKAFRSSSRGSAGRVPNQYPEPVAKMYSSCEKPPALSVLSTYREDHVDGMKFYTDPSYFFELWKEKMLQDTEEKRKERRRQREWNMMALDKELRPDQGNSHSVQQGAVSDSSLSPGASEGAEHEYQSIGGTVGVAESVPTGYRLKLSSSLHMSTRGGVNGDITLPPVDYGLMEYYASSGPLPCPPPPPAPPSSNPGLSRPLLTPPPPGPPPPPILPAWNKESQPITDGRSDLLSAIRMGIQLKKVQEQQEQRAMRECSENDVASILSRRIAVEYSDTEDESELDVNETFRTSAFLLEPSQFAQVVWESQFYDEEAFPPAFVSESRFKCCLVPNALTDT</sequence>
<proteinExistence type="predicted"/>
<feature type="region of interest" description="Disordered" evidence="19">
    <location>
        <begin position="473"/>
        <end position="509"/>
    </location>
</feature>
<dbReference type="CDD" id="cd02123">
    <property type="entry name" value="PA_C_RZF_like"/>
    <property type="match status" value="1"/>
</dbReference>
<evidence type="ECO:0000256" key="20">
    <source>
        <dbReference type="SAM" id="Phobius"/>
    </source>
</evidence>
<comment type="pathway">
    <text evidence="4">Protein modification; protein ubiquitination.</text>
</comment>
<accession>A0AA88J335</accession>